<gene>
    <name evidence="2" type="ORF">LZC94_36585</name>
</gene>
<dbReference type="EMBL" id="CP089984">
    <property type="protein sequence ID" value="WXB13348.1"/>
    <property type="molecule type" value="Genomic_DNA"/>
</dbReference>
<protein>
    <submittedName>
        <fullName evidence="2">Uncharacterized protein</fullName>
    </submittedName>
</protein>
<feature type="region of interest" description="Disordered" evidence="1">
    <location>
        <begin position="231"/>
        <end position="250"/>
    </location>
</feature>
<name>A0ABZ2LU19_9BACT</name>
<evidence type="ECO:0000256" key="1">
    <source>
        <dbReference type="SAM" id="MobiDB-lite"/>
    </source>
</evidence>
<reference evidence="2 3" key="1">
    <citation type="submission" date="2021-12" db="EMBL/GenBank/DDBJ databases">
        <title>Discovery of the Pendulisporaceae a myxobacterial family with distinct sporulation behavior and unique specialized metabolism.</title>
        <authorList>
            <person name="Garcia R."/>
            <person name="Popoff A."/>
            <person name="Bader C.D."/>
            <person name="Loehr J."/>
            <person name="Walesch S."/>
            <person name="Walt C."/>
            <person name="Boldt J."/>
            <person name="Bunk B."/>
            <person name="Haeckl F.J.F.P.J."/>
            <person name="Gunesch A.P."/>
            <person name="Birkelbach J."/>
            <person name="Nuebel U."/>
            <person name="Pietschmann T."/>
            <person name="Bach T."/>
            <person name="Mueller R."/>
        </authorList>
    </citation>
    <scope>NUCLEOTIDE SEQUENCE [LARGE SCALE GENOMIC DNA]</scope>
    <source>
        <strain evidence="2 3">MSr11954</strain>
    </source>
</reference>
<dbReference type="Proteomes" id="UP001370348">
    <property type="component" value="Chromosome"/>
</dbReference>
<sequence length="250" mass="26557">MQYQLNIDISSKGLSNIYDSGQTVTLVKSVVTDPLSGGNLPVAWLAFQPLQSNQVTWMVTYYMYATTTVIQSGATIKMTSKTDTPVQAGWTYPFAQGQFGSVSGTGSTYNVENQSAQGKYQFGLAQQALVNNVQTIAPLNAVPVLYNESATFTPKENISIFLSGATDNGSVISQVSSKALAVTLTSQNPVANIGFNDTTNTFYLVGQSLQSPAEFAKRLVTSSHEPRILPASAGAPGLVTANGNGHQLTR</sequence>
<evidence type="ECO:0000313" key="2">
    <source>
        <dbReference type="EMBL" id="WXB13348.1"/>
    </source>
</evidence>
<evidence type="ECO:0000313" key="3">
    <source>
        <dbReference type="Proteomes" id="UP001370348"/>
    </source>
</evidence>
<organism evidence="2 3">
    <name type="scientific">Pendulispora albinea</name>
    <dbReference type="NCBI Taxonomy" id="2741071"/>
    <lineage>
        <taxon>Bacteria</taxon>
        <taxon>Pseudomonadati</taxon>
        <taxon>Myxococcota</taxon>
        <taxon>Myxococcia</taxon>
        <taxon>Myxococcales</taxon>
        <taxon>Sorangiineae</taxon>
        <taxon>Pendulisporaceae</taxon>
        <taxon>Pendulispora</taxon>
    </lineage>
</organism>
<accession>A0ABZ2LU19</accession>
<keyword evidence="3" id="KW-1185">Reference proteome</keyword>
<dbReference type="RefSeq" id="WP_394822971.1">
    <property type="nucleotide sequence ID" value="NZ_CP089984.1"/>
</dbReference>
<feature type="compositionally biased region" description="Polar residues" evidence="1">
    <location>
        <begin position="241"/>
        <end position="250"/>
    </location>
</feature>
<proteinExistence type="predicted"/>